<dbReference type="EMBL" id="BMAT01000594">
    <property type="protein sequence ID" value="GFR69082.1"/>
    <property type="molecule type" value="Genomic_DNA"/>
</dbReference>
<feature type="compositionally biased region" description="Basic and acidic residues" evidence="1">
    <location>
        <begin position="131"/>
        <end position="140"/>
    </location>
</feature>
<evidence type="ECO:0000256" key="1">
    <source>
        <dbReference type="SAM" id="MobiDB-lite"/>
    </source>
</evidence>
<comment type="caution">
    <text evidence="2">The sequence shown here is derived from an EMBL/GenBank/DDBJ whole genome shotgun (WGS) entry which is preliminary data.</text>
</comment>
<protein>
    <submittedName>
        <fullName evidence="2">Uncharacterized protein</fullName>
    </submittedName>
</protein>
<evidence type="ECO:0000313" key="2">
    <source>
        <dbReference type="EMBL" id="GFR69082.1"/>
    </source>
</evidence>
<dbReference type="AlphaFoldDB" id="A0AAV4F6R8"/>
<keyword evidence="3" id="KW-1185">Reference proteome</keyword>
<organism evidence="2 3">
    <name type="scientific">Elysia marginata</name>
    <dbReference type="NCBI Taxonomy" id="1093978"/>
    <lineage>
        <taxon>Eukaryota</taxon>
        <taxon>Metazoa</taxon>
        <taxon>Spiralia</taxon>
        <taxon>Lophotrochozoa</taxon>
        <taxon>Mollusca</taxon>
        <taxon>Gastropoda</taxon>
        <taxon>Heterobranchia</taxon>
        <taxon>Euthyneura</taxon>
        <taxon>Panpulmonata</taxon>
        <taxon>Sacoglossa</taxon>
        <taxon>Placobranchoidea</taxon>
        <taxon>Plakobranchidae</taxon>
        <taxon>Elysia</taxon>
    </lineage>
</organism>
<feature type="compositionally biased region" description="Basic and acidic residues" evidence="1">
    <location>
        <begin position="107"/>
        <end position="124"/>
    </location>
</feature>
<gene>
    <name evidence="2" type="ORF">ElyMa_000293800</name>
</gene>
<evidence type="ECO:0000313" key="3">
    <source>
        <dbReference type="Proteomes" id="UP000762676"/>
    </source>
</evidence>
<name>A0AAV4F6R8_9GAST</name>
<feature type="region of interest" description="Disordered" evidence="1">
    <location>
        <begin position="77"/>
        <end position="140"/>
    </location>
</feature>
<sequence>MNTSTRDFFFSKYCLLIILFRRREDATHVHPSWHARESGETRHHRGLVWSCLWPGIQQCHDSVCPWYLGQTVSGHQAKTRVKLPPHSALERSVVSTGHKPGINHPATHGEEMERERQTDRDRGRVVRAFRQKPDIAKEIK</sequence>
<proteinExistence type="predicted"/>
<dbReference type="Proteomes" id="UP000762676">
    <property type="component" value="Unassembled WGS sequence"/>
</dbReference>
<reference evidence="2 3" key="1">
    <citation type="journal article" date="2021" name="Elife">
        <title>Chloroplast acquisition without the gene transfer in kleptoplastic sea slugs, Plakobranchus ocellatus.</title>
        <authorList>
            <person name="Maeda T."/>
            <person name="Takahashi S."/>
            <person name="Yoshida T."/>
            <person name="Shimamura S."/>
            <person name="Takaki Y."/>
            <person name="Nagai Y."/>
            <person name="Toyoda A."/>
            <person name="Suzuki Y."/>
            <person name="Arimoto A."/>
            <person name="Ishii H."/>
            <person name="Satoh N."/>
            <person name="Nishiyama T."/>
            <person name="Hasebe M."/>
            <person name="Maruyama T."/>
            <person name="Minagawa J."/>
            <person name="Obokata J."/>
            <person name="Shigenobu S."/>
        </authorList>
    </citation>
    <scope>NUCLEOTIDE SEQUENCE [LARGE SCALE GENOMIC DNA]</scope>
</reference>
<accession>A0AAV4F6R8</accession>